<evidence type="ECO:0000313" key="2">
    <source>
        <dbReference type="Proteomes" id="UP000610960"/>
    </source>
</evidence>
<reference evidence="1" key="2">
    <citation type="submission" date="2020-09" db="EMBL/GenBank/DDBJ databases">
        <authorList>
            <person name="Sun Q."/>
            <person name="Ohkuma M."/>
        </authorList>
    </citation>
    <scope>NUCLEOTIDE SEQUENCE</scope>
    <source>
        <strain evidence="1">JCM 10088</strain>
    </source>
</reference>
<name>A0A830GSN4_9CREN</name>
<gene>
    <name evidence="1" type="ORF">GCM10007981_04400</name>
</gene>
<dbReference type="RefSeq" id="WP_188595813.1">
    <property type="nucleotide sequence ID" value="NZ_BMNL01000001.1"/>
</dbReference>
<accession>A0A830GSN4</accession>
<proteinExistence type="predicted"/>
<protein>
    <recommendedName>
        <fullName evidence="3">Zinc-ribbon domain-containing protein</fullName>
    </recommendedName>
</protein>
<dbReference type="Proteomes" id="UP000610960">
    <property type="component" value="Unassembled WGS sequence"/>
</dbReference>
<dbReference type="EMBL" id="BMNL01000001">
    <property type="protein sequence ID" value="GGP19692.1"/>
    <property type="molecule type" value="Genomic_DNA"/>
</dbReference>
<organism evidence="1 2">
    <name type="scientific">Thermocladium modestius</name>
    <dbReference type="NCBI Taxonomy" id="62609"/>
    <lineage>
        <taxon>Archaea</taxon>
        <taxon>Thermoproteota</taxon>
        <taxon>Thermoprotei</taxon>
        <taxon>Thermoproteales</taxon>
        <taxon>Thermoproteaceae</taxon>
        <taxon>Thermocladium</taxon>
    </lineage>
</organism>
<sequence>MSMLRRYPQEEDVRYDPISDSVVLLGEYRGTSPVVGVRKLTMDAGAVELNDLQAFDEVYIGSGCIVKGNVGSGLRVIIDTAKGDPTVIIGDVSAVPIIDGRKTVETSITVTGKGSTVIHGNLVAYNIRIDGSSIILGDVVSEGDLTIDGPSLVLGRVVGNNVQINDATVFQVYARRDVTLGPGVTLLSPIIMSKGGEIYYLQDKEGGKVAMRSGGDSVRVRVFGPTCLFCGKVGNPLLCEKYRSEDCGDYDYLGPYDYFARGDNYKLVTWYWRASPSMIVQNLMARRMYNLARITKPSNVDSTAKLIDGVGLAEHPGRVAGRVVEDLRSTSGSYAEAVKKALFTVTEEFFKAKKIGYTRCPKCGAPLPNGTKICLFCGQVMGEADGHGRGGASH</sequence>
<dbReference type="AlphaFoldDB" id="A0A830GSN4"/>
<evidence type="ECO:0008006" key="3">
    <source>
        <dbReference type="Google" id="ProtNLM"/>
    </source>
</evidence>
<keyword evidence="2" id="KW-1185">Reference proteome</keyword>
<reference evidence="1" key="1">
    <citation type="journal article" date="2014" name="Int. J. Syst. Evol. Microbiol.">
        <title>Complete genome sequence of Corynebacterium casei LMG S-19264T (=DSM 44701T), isolated from a smear-ripened cheese.</title>
        <authorList>
            <consortium name="US DOE Joint Genome Institute (JGI-PGF)"/>
            <person name="Walter F."/>
            <person name="Albersmeier A."/>
            <person name="Kalinowski J."/>
            <person name="Ruckert C."/>
        </authorList>
    </citation>
    <scope>NUCLEOTIDE SEQUENCE</scope>
    <source>
        <strain evidence="1">JCM 10088</strain>
    </source>
</reference>
<comment type="caution">
    <text evidence="1">The sequence shown here is derived from an EMBL/GenBank/DDBJ whole genome shotgun (WGS) entry which is preliminary data.</text>
</comment>
<evidence type="ECO:0000313" key="1">
    <source>
        <dbReference type="EMBL" id="GGP19692.1"/>
    </source>
</evidence>